<dbReference type="GO" id="GO:0008168">
    <property type="term" value="F:methyltransferase activity"/>
    <property type="evidence" value="ECO:0007669"/>
    <property type="project" value="TreeGrafter"/>
</dbReference>
<dbReference type="SUPFAM" id="SSF53335">
    <property type="entry name" value="S-adenosyl-L-methionine-dependent methyltransferases"/>
    <property type="match status" value="1"/>
</dbReference>
<dbReference type="InterPro" id="IPR029063">
    <property type="entry name" value="SAM-dependent_MTases_sf"/>
</dbReference>
<feature type="compositionally biased region" description="Polar residues" evidence="1">
    <location>
        <begin position="1"/>
        <end position="11"/>
    </location>
</feature>
<evidence type="ECO:0000313" key="3">
    <source>
        <dbReference type="Proteomes" id="UP000054383"/>
    </source>
</evidence>
<dbReference type="Proteomes" id="UP000054383">
    <property type="component" value="Unassembled WGS sequence"/>
</dbReference>
<protein>
    <recommendedName>
        <fullName evidence="4">Methyltransferase domain-containing protein</fullName>
    </recommendedName>
</protein>
<dbReference type="Pfam" id="PF13489">
    <property type="entry name" value="Methyltransf_23"/>
    <property type="match status" value="1"/>
</dbReference>
<accession>A0A0U1M9H8</accession>
<dbReference type="STRING" id="28573.A0A0U1M9H8"/>
<feature type="region of interest" description="Disordered" evidence="1">
    <location>
        <begin position="1"/>
        <end position="44"/>
    </location>
</feature>
<proteinExistence type="predicted"/>
<dbReference type="Gene3D" id="3.40.50.150">
    <property type="entry name" value="Vaccinia Virus protein VP39"/>
    <property type="match status" value="1"/>
</dbReference>
<dbReference type="CDD" id="cd02440">
    <property type="entry name" value="AdoMet_MTases"/>
    <property type="match status" value="1"/>
</dbReference>
<reference evidence="2 3" key="1">
    <citation type="submission" date="2015-04" db="EMBL/GenBank/DDBJ databases">
        <authorList>
            <person name="Syromyatnikov M.Y."/>
            <person name="Popov V.N."/>
        </authorList>
    </citation>
    <scope>NUCLEOTIDE SEQUENCE [LARGE SCALE GENOMIC DNA]</scope>
    <source>
        <strain evidence="2">WF-38-12</strain>
    </source>
</reference>
<dbReference type="PANTHER" id="PTHR43591">
    <property type="entry name" value="METHYLTRANSFERASE"/>
    <property type="match status" value="1"/>
</dbReference>
<dbReference type="EMBL" id="CVMT01000010">
    <property type="protein sequence ID" value="CRG91691.1"/>
    <property type="molecule type" value="Genomic_DNA"/>
</dbReference>
<dbReference type="OMA" id="MCADEDP"/>
<evidence type="ECO:0000313" key="2">
    <source>
        <dbReference type="EMBL" id="CRG91691.1"/>
    </source>
</evidence>
<evidence type="ECO:0008006" key="4">
    <source>
        <dbReference type="Google" id="ProtNLM"/>
    </source>
</evidence>
<keyword evidence="3" id="KW-1185">Reference proteome</keyword>
<dbReference type="PANTHER" id="PTHR43591:SF31">
    <property type="entry name" value="LAEA-LIKE, PUTATIVE (AFU_ORTHOLOGUE AFUA_8G01930)-RELATED"/>
    <property type="match status" value="1"/>
</dbReference>
<organism evidence="2 3">
    <name type="scientific">Talaromyces islandicus</name>
    <name type="common">Penicillium islandicum</name>
    <dbReference type="NCBI Taxonomy" id="28573"/>
    <lineage>
        <taxon>Eukaryota</taxon>
        <taxon>Fungi</taxon>
        <taxon>Dikarya</taxon>
        <taxon>Ascomycota</taxon>
        <taxon>Pezizomycotina</taxon>
        <taxon>Eurotiomycetes</taxon>
        <taxon>Eurotiomycetidae</taxon>
        <taxon>Eurotiales</taxon>
        <taxon>Trichocomaceae</taxon>
        <taxon>Talaromyces</taxon>
        <taxon>Talaromyces sect. Islandici</taxon>
    </lineage>
</organism>
<dbReference type="OrthoDB" id="4223307at2759"/>
<gene>
    <name evidence="2" type="ORF">PISL3812_08742</name>
</gene>
<dbReference type="AlphaFoldDB" id="A0A0U1M9H8"/>
<name>A0A0U1M9H8_TALIS</name>
<sequence>MSAQSSKTVQSAAEGEVSKPHADVGTDTSPSQPDQTATDQHRPSTYGIIEPEAASDVGDADSALDPGDWASSTMSLRSSLMMPHRENGRLYHGFNDGKYVLPADEEENDRLGNRLVLHLAHDDTDKGTDLQHHIFLLTFDGRLYNSPANKNKTMHNVLDVGTGTGIWAMDFADAHPESTVLGVDLGANQPPLVPPNLSFLVDDLEEQWIFSQKFDFIYSRMMTGSIANWPKFFDQAFANLTPGGYMELVDISFPGRSDDNSFPEDSALKKWSDLILLSAKNLGRYANSASFYKQQMTDAGFVDVVETQYPWPTNHWPRDPKLKELGRWVLQNIGYSLSGISMALFTRGLNWTAEEVEVFLVDVRNEFKDPKIHCYFPIYVVWGRKPE</sequence>
<feature type="compositionally biased region" description="Polar residues" evidence="1">
    <location>
        <begin position="26"/>
        <end position="38"/>
    </location>
</feature>
<evidence type="ECO:0000256" key="1">
    <source>
        <dbReference type="SAM" id="MobiDB-lite"/>
    </source>
</evidence>